<evidence type="ECO:0000256" key="2">
    <source>
        <dbReference type="SAM" id="Phobius"/>
    </source>
</evidence>
<dbReference type="RefSeq" id="WP_141134805.1">
    <property type="nucleotide sequence ID" value="NZ_FZOY01000001.1"/>
</dbReference>
<keyword evidence="2" id="KW-0812">Transmembrane</keyword>
<dbReference type="NCBIfam" id="NF047864">
    <property type="entry name" value="CBU_0592_membra"/>
    <property type="match status" value="1"/>
</dbReference>
<evidence type="ECO:0000313" key="5">
    <source>
        <dbReference type="Proteomes" id="UP000198426"/>
    </source>
</evidence>
<keyword evidence="2" id="KW-0472">Membrane</keyword>
<dbReference type="Pfam" id="PF26604">
    <property type="entry name" value="CBU_0592"/>
    <property type="match status" value="1"/>
</dbReference>
<dbReference type="AlphaFoldDB" id="A0A239CN10"/>
<accession>A0A239CN10</accession>
<gene>
    <name evidence="4" type="ORF">SAMN05421757_101369</name>
</gene>
<evidence type="ECO:0000313" key="4">
    <source>
        <dbReference type="EMBL" id="SNS21252.1"/>
    </source>
</evidence>
<dbReference type="OrthoDB" id="7875009at2"/>
<feature type="compositionally biased region" description="Low complexity" evidence="1">
    <location>
        <begin position="143"/>
        <end position="155"/>
    </location>
</feature>
<reference evidence="4 5" key="1">
    <citation type="submission" date="2017-06" db="EMBL/GenBank/DDBJ databases">
        <authorList>
            <person name="Kim H.J."/>
            <person name="Triplett B.A."/>
        </authorList>
    </citation>
    <scope>NUCLEOTIDE SEQUENCE [LARGE SCALE GENOMIC DNA]</scope>
    <source>
        <strain evidence="4 5">DSM 29339</strain>
    </source>
</reference>
<keyword evidence="5" id="KW-1185">Reference proteome</keyword>
<feature type="region of interest" description="Disordered" evidence="1">
    <location>
        <begin position="99"/>
        <end position="161"/>
    </location>
</feature>
<dbReference type="InterPro" id="IPR058058">
    <property type="entry name" value="CBU_0592-like"/>
</dbReference>
<dbReference type="Proteomes" id="UP000198426">
    <property type="component" value="Unassembled WGS sequence"/>
</dbReference>
<feature type="transmembrane region" description="Helical" evidence="2">
    <location>
        <begin position="45"/>
        <end position="61"/>
    </location>
</feature>
<protein>
    <recommendedName>
        <fullName evidence="3">CBU-0592-like domain-containing protein</fullName>
    </recommendedName>
</protein>
<dbReference type="EMBL" id="FZOY01000001">
    <property type="protein sequence ID" value="SNS21252.1"/>
    <property type="molecule type" value="Genomic_DNA"/>
</dbReference>
<proteinExistence type="predicted"/>
<feature type="domain" description="CBU-0592-like" evidence="3">
    <location>
        <begin position="16"/>
        <end position="86"/>
    </location>
</feature>
<organism evidence="4 5">
    <name type="scientific">Tropicimonas sediminicola</name>
    <dbReference type="NCBI Taxonomy" id="1031541"/>
    <lineage>
        <taxon>Bacteria</taxon>
        <taxon>Pseudomonadati</taxon>
        <taxon>Pseudomonadota</taxon>
        <taxon>Alphaproteobacteria</taxon>
        <taxon>Rhodobacterales</taxon>
        <taxon>Roseobacteraceae</taxon>
        <taxon>Tropicimonas</taxon>
    </lineage>
</organism>
<feature type="transmembrane region" description="Helical" evidence="2">
    <location>
        <begin position="13"/>
        <end position="33"/>
    </location>
</feature>
<evidence type="ECO:0000259" key="3">
    <source>
        <dbReference type="Pfam" id="PF26604"/>
    </source>
</evidence>
<evidence type="ECO:0000256" key="1">
    <source>
        <dbReference type="SAM" id="MobiDB-lite"/>
    </source>
</evidence>
<sequence>MIDHFSLPAHVPLLLQICGVIGSVIYVGGFALVQCEHVCGNGTGYAVSKIIAAMLVLLSLIDAFNLGSFLIQIGFITFGYWGLTRRRPGTAEIAAAESDAVAPAAETGRAPLPAATPRRAGTPGVSGLRPSLPPAPHRRPAARRASPPARMRFPSPSEPVR</sequence>
<name>A0A239CN10_9RHOB</name>
<feature type="transmembrane region" description="Helical" evidence="2">
    <location>
        <begin position="67"/>
        <end position="83"/>
    </location>
</feature>
<keyword evidence="2" id="KW-1133">Transmembrane helix</keyword>
<feature type="compositionally biased region" description="Low complexity" evidence="1">
    <location>
        <begin position="99"/>
        <end position="123"/>
    </location>
</feature>